<comment type="caution">
    <text evidence="2">The sequence shown here is derived from an EMBL/GenBank/DDBJ whole genome shotgun (WGS) entry which is preliminary data.</text>
</comment>
<sequence>MNGFSFQSRIIRQSESPQTATSGERVLAKLKIPTSGHATNGELEGVSLKNSSRSLGVFPNQHRTAVLATAVPTCQTGRDNVHN</sequence>
<name>A0ABQ8UJI7_9EUKA</name>
<dbReference type="Proteomes" id="UP001141327">
    <property type="component" value="Unassembled WGS sequence"/>
</dbReference>
<gene>
    <name evidence="2" type="ORF">PAPYR_7028</name>
</gene>
<proteinExistence type="predicted"/>
<keyword evidence="3" id="KW-1185">Reference proteome</keyword>
<reference evidence="2" key="1">
    <citation type="journal article" date="2022" name="bioRxiv">
        <title>Genomics of Preaxostyla Flagellates Illuminates Evolutionary Transitions and the Path Towards Mitochondrial Loss.</title>
        <authorList>
            <person name="Novak L.V.F."/>
            <person name="Treitli S.C."/>
            <person name="Pyrih J."/>
            <person name="Halakuc P."/>
            <person name="Pipaliya S.V."/>
            <person name="Vacek V."/>
            <person name="Brzon O."/>
            <person name="Soukal P."/>
            <person name="Eme L."/>
            <person name="Dacks J.B."/>
            <person name="Karnkowska A."/>
            <person name="Elias M."/>
            <person name="Hampl V."/>
        </authorList>
    </citation>
    <scope>NUCLEOTIDE SEQUENCE</scope>
    <source>
        <strain evidence="2">RCP-MX</strain>
    </source>
</reference>
<evidence type="ECO:0000313" key="2">
    <source>
        <dbReference type="EMBL" id="KAJ4457444.1"/>
    </source>
</evidence>
<organism evidence="2 3">
    <name type="scientific">Paratrimastix pyriformis</name>
    <dbReference type="NCBI Taxonomy" id="342808"/>
    <lineage>
        <taxon>Eukaryota</taxon>
        <taxon>Metamonada</taxon>
        <taxon>Preaxostyla</taxon>
        <taxon>Paratrimastigidae</taxon>
        <taxon>Paratrimastix</taxon>
    </lineage>
</organism>
<feature type="region of interest" description="Disordered" evidence="1">
    <location>
        <begin position="1"/>
        <end position="23"/>
    </location>
</feature>
<evidence type="ECO:0000256" key="1">
    <source>
        <dbReference type="SAM" id="MobiDB-lite"/>
    </source>
</evidence>
<accession>A0ABQ8UJI7</accession>
<feature type="compositionally biased region" description="Polar residues" evidence="1">
    <location>
        <begin position="1"/>
        <end position="22"/>
    </location>
</feature>
<dbReference type="EMBL" id="JAPMOS010000046">
    <property type="protein sequence ID" value="KAJ4457444.1"/>
    <property type="molecule type" value="Genomic_DNA"/>
</dbReference>
<protein>
    <submittedName>
        <fullName evidence="2">Uncharacterized protein</fullName>
    </submittedName>
</protein>
<evidence type="ECO:0000313" key="3">
    <source>
        <dbReference type="Proteomes" id="UP001141327"/>
    </source>
</evidence>